<dbReference type="AlphaFoldDB" id="A0A1J5RDN4"/>
<sequence length="335" mass="35227">MDGHELGTGSTLGDPGTAPDQRLSLRTSGHGHDDALASGPRRLDTLVAPVRGQRVVHPVGQPQQGQLSQGGQVPDPEVGRQRRVDLLGAVHVPVRQSSTQRLRRQVDQLDLVGVPDHAVRDGLPLAHAGDRVDVVVQRLEVLHVDGGDDVDPGIEQLLDVLPALLVPGAGDVRVRELVDHRDARGAPEHRVDVELGELASLVGQRAARHLLEADELGGGAGATVRLDEAHHHVGATVLAAVGLVEHRVRLPDARRRTEVDGQPPGPGGCRLGHAELAVAAHGAIVVRARLSASTSTRGSPRIPSVRPWTCCSTSAATRATGRPRAAATRATCSRA</sequence>
<organism evidence="2">
    <name type="scientific">mine drainage metagenome</name>
    <dbReference type="NCBI Taxonomy" id="410659"/>
    <lineage>
        <taxon>unclassified sequences</taxon>
        <taxon>metagenomes</taxon>
        <taxon>ecological metagenomes</taxon>
    </lineage>
</organism>
<evidence type="ECO:0000313" key="2">
    <source>
        <dbReference type="EMBL" id="OIQ86261.1"/>
    </source>
</evidence>
<evidence type="ECO:0000256" key="1">
    <source>
        <dbReference type="SAM" id="MobiDB-lite"/>
    </source>
</evidence>
<reference evidence="2" key="1">
    <citation type="submission" date="2016-10" db="EMBL/GenBank/DDBJ databases">
        <title>Sequence of Gallionella enrichment culture.</title>
        <authorList>
            <person name="Poehlein A."/>
            <person name="Muehling M."/>
            <person name="Daniel R."/>
        </authorList>
    </citation>
    <scope>NUCLEOTIDE SEQUENCE</scope>
</reference>
<accession>A0A1J5RDN4</accession>
<feature type="compositionally biased region" description="Low complexity" evidence="1">
    <location>
        <begin position="58"/>
        <end position="72"/>
    </location>
</feature>
<proteinExistence type="predicted"/>
<feature type="region of interest" description="Disordered" evidence="1">
    <location>
        <begin position="58"/>
        <end position="77"/>
    </location>
</feature>
<comment type="caution">
    <text evidence="2">The sequence shown here is derived from an EMBL/GenBank/DDBJ whole genome shotgun (WGS) entry which is preliminary data.</text>
</comment>
<feature type="region of interest" description="Disordered" evidence="1">
    <location>
        <begin position="1"/>
        <end position="42"/>
    </location>
</feature>
<gene>
    <name evidence="2" type="ORF">GALL_319020</name>
</gene>
<name>A0A1J5RDN4_9ZZZZ</name>
<protein>
    <submittedName>
        <fullName evidence="2">Uncharacterized protein</fullName>
    </submittedName>
</protein>
<dbReference type="EMBL" id="MLJW01000491">
    <property type="protein sequence ID" value="OIQ86261.1"/>
    <property type="molecule type" value="Genomic_DNA"/>
</dbReference>